<keyword evidence="4 6" id="KW-1133">Transmembrane helix</keyword>
<keyword evidence="9" id="KW-1185">Reference proteome</keyword>
<keyword evidence="5 6" id="KW-0472">Membrane</keyword>
<evidence type="ECO:0000313" key="8">
    <source>
        <dbReference type="EMBL" id="KGE89153.1"/>
    </source>
</evidence>
<dbReference type="InterPro" id="IPR050189">
    <property type="entry name" value="MFS_Efflux_Transporters"/>
</dbReference>
<sequence>MNEKLLLFLLAMVQFTHIIDFMIIMPLGKQFMQLFDISPQQFSVIVSAYALSAFAVGFLSAMYIDRFDRKKALAFTYLGFTLGTFACGLANDYYIFLAARSITGAFGGVLSALVLSIIGDAVPLKRRGQAMGVVMTAFSAASVVGVPAGLYLAASFSWRATFFVIGGIAAVVLVLIFFFIPALNRHLQGEGIQRNPFRVMGNIFKDGNQRMALLFTTILMLGHFTIIPFIAPYMQLNIGFSDHQVTYIYAVGGALTIFLLPFFGRLADRFGHARVFTFASLGALASIYAITNLDTASIALALCVTSSFFVVASGRNVPATTMVTSVVRPESRGSFMSVRTSINQMAMGLSSFVAGLIVQENADGSLVDYEYVGYIAIVMSLLAVALARRLKAVE</sequence>
<dbReference type="PROSITE" id="PS50850">
    <property type="entry name" value="MFS"/>
    <property type="match status" value="1"/>
</dbReference>
<evidence type="ECO:0000256" key="5">
    <source>
        <dbReference type="ARBA" id="ARBA00023136"/>
    </source>
</evidence>
<dbReference type="AlphaFoldDB" id="A0A098SBW5"/>
<evidence type="ECO:0000256" key="6">
    <source>
        <dbReference type="SAM" id="Phobius"/>
    </source>
</evidence>
<feature type="transmembrane region" description="Helical" evidence="6">
    <location>
        <begin position="42"/>
        <end position="63"/>
    </location>
</feature>
<dbReference type="SUPFAM" id="SSF103473">
    <property type="entry name" value="MFS general substrate transporter"/>
    <property type="match status" value="1"/>
</dbReference>
<feature type="transmembrane region" description="Helical" evidence="6">
    <location>
        <begin position="134"/>
        <end position="154"/>
    </location>
</feature>
<evidence type="ECO:0000256" key="4">
    <source>
        <dbReference type="ARBA" id="ARBA00022989"/>
    </source>
</evidence>
<dbReference type="GO" id="GO:0022857">
    <property type="term" value="F:transmembrane transporter activity"/>
    <property type="evidence" value="ECO:0007669"/>
    <property type="project" value="InterPro"/>
</dbReference>
<evidence type="ECO:0000256" key="2">
    <source>
        <dbReference type="ARBA" id="ARBA00022475"/>
    </source>
</evidence>
<reference evidence="8 9" key="1">
    <citation type="journal article" date="2014" name="Int. J. Syst. Evol. Microbiol.">
        <title>Phaeodactylibacter xiamenensis gen. nov., sp. nov., a member of the family Saprospiraceae isolated from the marine alga Phaeodactylum tricornutum.</title>
        <authorList>
            <person name="Chen Z.Jr."/>
            <person name="Lei X."/>
            <person name="Lai Q."/>
            <person name="Li Y."/>
            <person name="Zhang B."/>
            <person name="Zhang J."/>
            <person name="Zhang H."/>
            <person name="Yang L."/>
            <person name="Zheng W."/>
            <person name="Tian Y."/>
            <person name="Yu Z."/>
            <person name="Xu H.Jr."/>
            <person name="Zheng T."/>
        </authorList>
    </citation>
    <scope>NUCLEOTIDE SEQUENCE [LARGE SCALE GENOMIC DNA]</scope>
    <source>
        <strain evidence="8 9">KD52</strain>
    </source>
</reference>
<dbReference type="PANTHER" id="PTHR43124:SF3">
    <property type="entry name" value="CHLORAMPHENICOL EFFLUX PUMP RV0191"/>
    <property type="match status" value="1"/>
</dbReference>
<dbReference type="Gene3D" id="1.20.1250.20">
    <property type="entry name" value="MFS general substrate transporter like domains"/>
    <property type="match status" value="1"/>
</dbReference>
<dbReference type="InterPro" id="IPR011701">
    <property type="entry name" value="MFS"/>
</dbReference>
<accession>A0A098SBW5</accession>
<gene>
    <name evidence="8" type="ORF">IX84_05155</name>
</gene>
<feature type="transmembrane region" description="Helical" evidence="6">
    <location>
        <begin position="275"/>
        <end position="291"/>
    </location>
</feature>
<dbReference type="Pfam" id="PF07690">
    <property type="entry name" value="MFS_1"/>
    <property type="match status" value="1"/>
</dbReference>
<organism evidence="8 9">
    <name type="scientific">Phaeodactylibacter xiamenensis</name>
    <dbReference type="NCBI Taxonomy" id="1524460"/>
    <lineage>
        <taxon>Bacteria</taxon>
        <taxon>Pseudomonadati</taxon>
        <taxon>Bacteroidota</taxon>
        <taxon>Saprospiria</taxon>
        <taxon>Saprospirales</taxon>
        <taxon>Haliscomenobacteraceae</taxon>
        <taxon>Phaeodactylibacter</taxon>
    </lineage>
</organism>
<evidence type="ECO:0000313" key="9">
    <source>
        <dbReference type="Proteomes" id="UP000029736"/>
    </source>
</evidence>
<comment type="caution">
    <text evidence="8">The sequence shown here is derived from an EMBL/GenBank/DDBJ whole genome shotgun (WGS) entry which is preliminary data.</text>
</comment>
<evidence type="ECO:0000256" key="3">
    <source>
        <dbReference type="ARBA" id="ARBA00022692"/>
    </source>
</evidence>
<feature type="transmembrane region" description="Helical" evidence="6">
    <location>
        <begin position="297"/>
        <end position="317"/>
    </location>
</feature>
<dbReference type="InterPro" id="IPR020846">
    <property type="entry name" value="MFS_dom"/>
</dbReference>
<keyword evidence="8" id="KW-0762">Sugar transport</keyword>
<dbReference type="PANTHER" id="PTHR43124">
    <property type="entry name" value="PURINE EFFLUX PUMP PBUE"/>
    <property type="match status" value="1"/>
</dbReference>
<feature type="transmembrane region" description="Helical" evidence="6">
    <location>
        <begin position="246"/>
        <end position="263"/>
    </location>
</feature>
<dbReference type="EMBL" id="JPOS01000012">
    <property type="protein sequence ID" value="KGE89153.1"/>
    <property type="molecule type" value="Genomic_DNA"/>
</dbReference>
<feature type="transmembrane region" description="Helical" evidence="6">
    <location>
        <begin position="371"/>
        <end position="390"/>
    </location>
</feature>
<dbReference type="InterPro" id="IPR036259">
    <property type="entry name" value="MFS_trans_sf"/>
</dbReference>
<dbReference type="STRING" id="1524460.IX84_05155"/>
<keyword evidence="3 6" id="KW-0812">Transmembrane</keyword>
<feature type="transmembrane region" description="Helical" evidence="6">
    <location>
        <begin position="212"/>
        <end position="234"/>
    </location>
</feature>
<feature type="transmembrane region" description="Helical" evidence="6">
    <location>
        <begin position="102"/>
        <end position="122"/>
    </location>
</feature>
<feature type="domain" description="Major facilitator superfamily (MFS) profile" evidence="7">
    <location>
        <begin position="6"/>
        <end position="391"/>
    </location>
</feature>
<dbReference type="OrthoDB" id="9812221at2"/>
<dbReference type="GO" id="GO:0005886">
    <property type="term" value="C:plasma membrane"/>
    <property type="evidence" value="ECO:0007669"/>
    <property type="project" value="UniProtKB-SubCell"/>
</dbReference>
<evidence type="ECO:0000259" key="7">
    <source>
        <dbReference type="PROSITE" id="PS50850"/>
    </source>
</evidence>
<evidence type="ECO:0000256" key="1">
    <source>
        <dbReference type="ARBA" id="ARBA00004651"/>
    </source>
</evidence>
<protein>
    <submittedName>
        <fullName evidence="8">Sugar transporter</fullName>
    </submittedName>
</protein>
<feature type="transmembrane region" description="Helical" evidence="6">
    <location>
        <begin position="75"/>
        <end position="96"/>
    </location>
</feature>
<keyword evidence="8" id="KW-0813">Transport</keyword>
<feature type="transmembrane region" description="Helical" evidence="6">
    <location>
        <begin position="338"/>
        <end position="359"/>
    </location>
</feature>
<dbReference type="Proteomes" id="UP000029736">
    <property type="component" value="Unassembled WGS sequence"/>
</dbReference>
<feature type="transmembrane region" description="Helical" evidence="6">
    <location>
        <begin position="160"/>
        <end position="180"/>
    </location>
</feature>
<dbReference type="CDD" id="cd17324">
    <property type="entry name" value="MFS_NepI_like"/>
    <property type="match status" value="1"/>
</dbReference>
<proteinExistence type="predicted"/>
<name>A0A098SBW5_9BACT</name>
<comment type="subcellular location">
    <subcellularLocation>
        <location evidence="1">Cell membrane</location>
        <topology evidence="1">Multi-pass membrane protein</topology>
    </subcellularLocation>
</comment>
<keyword evidence="2" id="KW-1003">Cell membrane</keyword>